<reference evidence="1" key="2">
    <citation type="journal article" date="2022" name="New Phytol.">
        <title>Evolutionary transition to the ectomycorrhizal habit in the genomes of a hyperdiverse lineage of mushroom-forming fungi.</title>
        <authorList>
            <person name="Looney B."/>
            <person name="Miyauchi S."/>
            <person name="Morin E."/>
            <person name="Drula E."/>
            <person name="Courty P.E."/>
            <person name="Kohler A."/>
            <person name="Kuo A."/>
            <person name="LaButti K."/>
            <person name="Pangilinan J."/>
            <person name="Lipzen A."/>
            <person name="Riley R."/>
            <person name="Andreopoulos W."/>
            <person name="He G."/>
            <person name="Johnson J."/>
            <person name="Nolan M."/>
            <person name="Tritt A."/>
            <person name="Barry K.W."/>
            <person name="Grigoriev I.V."/>
            <person name="Nagy L.G."/>
            <person name="Hibbett D."/>
            <person name="Henrissat B."/>
            <person name="Matheny P.B."/>
            <person name="Labbe J."/>
            <person name="Martin F.M."/>
        </authorList>
    </citation>
    <scope>NUCLEOTIDE SEQUENCE</scope>
    <source>
        <strain evidence="1">HHB10654</strain>
    </source>
</reference>
<keyword evidence="2" id="KW-1185">Reference proteome</keyword>
<proteinExistence type="predicted"/>
<comment type="caution">
    <text evidence="1">The sequence shown here is derived from an EMBL/GenBank/DDBJ whole genome shotgun (WGS) entry which is preliminary data.</text>
</comment>
<organism evidence="1 2">
    <name type="scientific">Artomyces pyxidatus</name>
    <dbReference type="NCBI Taxonomy" id="48021"/>
    <lineage>
        <taxon>Eukaryota</taxon>
        <taxon>Fungi</taxon>
        <taxon>Dikarya</taxon>
        <taxon>Basidiomycota</taxon>
        <taxon>Agaricomycotina</taxon>
        <taxon>Agaricomycetes</taxon>
        <taxon>Russulales</taxon>
        <taxon>Auriscalpiaceae</taxon>
        <taxon>Artomyces</taxon>
    </lineage>
</organism>
<dbReference type="Proteomes" id="UP000814140">
    <property type="component" value="Unassembled WGS sequence"/>
</dbReference>
<gene>
    <name evidence="1" type="ORF">BV25DRAFT_1918622</name>
</gene>
<reference evidence="1" key="1">
    <citation type="submission" date="2021-03" db="EMBL/GenBank/DDBJ databases">
        <authorList>
            <consortium name="DOE Joint Genome Institute"/>
            <person name="Ahrendt S."/>
            <person name="Looney B.P."/>
            <person name="Miyauchi S."/>
            <person name="Morin E."/>
            <person name="Drula E."/>
            <person name="Courty P.E."/>
            <person name="Chicoki N."/>
            <person name="Fauchery L."/>
            <person name="Kohler A."/>
            <person name="Kuo A."/>
            <person name="Labutti K."/>
            <person name="Pangilinan J."/>
            <person name="Lipzen A."/>
            <person name="Riley R."/>
            <person name="Andreopoulos W."/>
            <person name="He G."/>
            <person name="Johnson J."/>
            <person name="Barry K.W."/>
            <person name="Grigoriev I.V."/>
            <person name="Nagy L."/>
            <person name="Hibbett D."/>
            <person name="Henrissat B."/>
            <person name="Matheny P.B."/>
            <person name="Labbe J."/>
            <person name="Martin F."/>
        </authorList>
    </citation>
    <scope>NUCLEOTIDE SEQUENCE</scope>
    <source>
        <strain evidence="1">HHB10654</strain>
    </source>
</reference>
<protein>
    <submittedName>
        <fullName evidence="1">Uncharacterized protein</fullName>
    </submittedName>
</protein>
<sequence>MLHASQGGAWGDRLPPRRAQSREDNHHGHWGDKDDNRGLSDRDRLVNREQSGKKRVGRDGRGDREPSGHRDNCDPRNKLAERHDDREHAGRLYGGGRGERHKVDDAGDIGRREAARGGAHDSGNKQAEWRGTYDDRDAIPRKHRGSRDDSALRQSSSNKARHEVIDIDDTDDTEDSFAGVGVGTPYDGEYHVPPRSKRPPSWPSQPHVNGDDSSDNGDRCFRNGASHEQSHHGRVKVERQSDDLSGRAKGRVMRRSKAIFAPEDDSEDGRHDGPRGDDDDEDLGARRRWPEWMTVNNGPDGWPILKAQDEMVAEVLSYPSATEMPKFVCFVDAFPLADDRIPLYQKALVKGAKFLKAHMIKERLEVDVSYVERMAIIPKARVSILRGKVWDKAAAGVKMHYQFASYPAQEFTSIIAKLLEGQRYIYPGDHIKKTIEEDGAYCHAAIIATIYESFFGGEAIRKFPEEYYPISTRTKHRQLPKSMVVFAATANDAALKAYQMGPTAVKVDFRSDHFDNIYSVHLATLDKIRDVDAETYNGLMTYLYKQVTCAWTWSRLILVTDRSIPFLVAFFHPSVTFITSF</sequence>
<name>A0ACB8SS15_9AGAM</name>
<accession>A0ACB8SS15</accession>
<evidence type="ECO:0000313" key="2">
    <source>
        <dbReference type="Proteomes" id="UP000814140"/>
    </source>
</evidence>
<evidence type="ECO:0000313" key="1">
    <source>
        <dbReference type="EMBL" id="KAI0059394.1"/>
    </source>
</evidence>
<dbReference type="EMBL" id="MU277227">
    <property type="protein sequence ID" value="KAI0059394.1"/>
    <property type="molecule type" value="Genomic_DNA"/>
</dbReference>